<reference evidence="18 19" key="1">
    <citation type="submission" date="2016-05" db="EMBL/GenBank/DDBJ databases">
        <title>Single-cell genome of chain-forming Candidatus Thiomargarita nelsonii and comparison to other large sulfur-oxidizing bacteria.</title>
        <authorList>
            <person name="Winkel M."/>
            <person name="Salman V."/>
            <person name="Woyke T."/>
            <person name="Schulz-Vogt H."/>
            <person name="Richter M."/>
            <person name="Flood B."/>
            <person name="Bailey J."/>
            <person name="Amann R."/>
            <person name="Mussmann M."/>
        </authorList>
    </citation>
    <scope>NUCLEOTIDE SEQUENCE [LARGE SCALE GENOMIC DNA]</scope>
    <source>
        <strain evidence="18 19">THI036</strain>
    </source>
</reference>
<dbReference type="GO" id="GO:0046872">
    <property type="term" value="F:metal ion binding"/>
    <property type="evidence" value="ECO:0007669"/>
    <property type="project" value="UniProtKB-KW"/>
</dbReference>
<evidence type="ECO:0000259" key="17">
    <source>
        <dbReference type="Pfam" id="PF01493"/>
    </source>
</evidence>
<comment type="caution">
    <text evidence="18">The sequence shown here is derived from an EMBL/GenBank/DDBJ whole genome shotgun (WGS) entry which is preliminary data.</text>
</comment>
<dbReference type="Gene3D" id="3.20.20.70">
    <property type="entry name" value="Aldolase class I"/>
    <property type="match status" value="1"/>
</dbReference>
<evidence type="ECO:0000256" key="6">
    <source>
        <dbReference type="ARBA" id="ARBA00022630"/>
    </source>
</evidence>
<dbReference type="GO" id="GO:0051538">
    <property type="term" value="F:3 iron, 4 sulfur cluster binding"/>
    <property type="evidence" value="ECO:0007669"/>
    <property type="project" value="UniProtKB-KW"/>
</dbReference>
<keyword evidence="9" id="KW-0274">FAD</keyword>
<dbReference type="Pfam" id="PF01493">
    <property type="entry name" value="GXGXG"/>
    <property type="match status" value="1"/>
</dbReference>
<protein>
    <submittedName>
        <fullName evidence="18">Glutamate synthase, large subunit</fullName>
    </submittedName>
</protein>
<evidence type="ECO:0000313" key="19">
    <source>
        <dbReference type="Proteomes" id="UP000076962"/>
    </source>
</evidence>
<dbReference type="FunFam" id="2.160.20.60:FF:000001">
    <property type="entry name" value="Glutamate synthase, large subunit"/>
    <property type="match status" value="1"/>
</dbReference>
<dbReference type="GO" id="GO:0016491">
    <property type="term" value="F:oxidoreductase activity"/>
    <property type="evidence" value="ECO:0007669"/>
    <property type="project" value="UniProtKB-KW"/>
</dbReference>
<keyword evidence="5" id="KW-0028">Amino-acid biosynthesis</keyword>
<organism evidence="18 19">
    <name type="scientific">Candidatus Thiomargarita nelsonii</name>
    <dbReference type="NCBI Taxonomy" id="1003181"/>
    <lineage>
        <taxon>Bacteria</taxon>
        <taxon>Pseudomonadati</taxon>
        <taxon>Pseudomonadota</taxon>
        <taxon>Gammaproteobacteria</taxon>
        <taxon>Thiotrichales</taxon>
        <taxon>Thiotrichaceae</taxon>
        <taxon>Thiomargarita</taxon>
    </lineage>
</organism>
<keyword evidence="14" id="KW-0314">Glutamate biosynthesis</keyword>
<dbReference type="CDD" id="cd00982">
    <property type="entry name" value="gltB_C"/>
    <property type="match status" value="1"/>
</dbReference>
<dbReference type="SUPFAM" id="SSF69336">
    <property type="entry name" value="Alpha subunit of glutamate synthase, C-terminal domain"/>
    <property type="match status" value="1"/>
</dbReference>
<keyword evidence="6" id="KW-0285">Flavoprotein</keyword>
<dbReference type="AlphaFoldDB" id="A0A176RSU0"/>
<evidence type="ECO:0000256" key="15">
    <source>
        <dbReference type="ARBA" id="ARBA00023291"/>
    </source>
</evidence>
<dbReference type="Gene3D" id="2.160.20.60">
    <property type="entry name" value="Glutamate synthase, alpha subunit, C-terminal domain"/>
    <property type="match status" value="1"/>
</dbReference>
<dbReference type="Proteomes" id="UP000076962">
    <property type="component" value="Unassembled WGS sequence"/>
</dbReference>
<evidence type="ECO:0000256" key="4">
    <source>
        <dbReference type="ARBA" id="ARBA00009716"/>
    </source>
</evidence>
<sequence>MFIAEEVREWMAKLGFRSFNEMIGRSDKLDMRRAISHWKAKGLDFSRILYKPDVGSEVAVYNQEKQEHGLEKALDQELIKQAKPALEQRQPVKIEIPVFNYNRTFGAMLSGEIAKRYGHLGLPEDTIYIKATGCAGQSFGAFIAHGVTIELIGEANDYVGKGLSGGRLVIYPPEDCPIIAEENIIVGNTVLYGAISGECYFRGVAGERFAVRNSGAIAIVEGVGDHGCEYMTGGVVIVLGSTGRNFAAGMSGGIAYVLDESGDFEQRCNLSMVELEAIVEEDEALENIYHQSGDLETHGRVDVRHDMLNHDALLLKTLIEKHRHYTNSSRAREILNNWMDYLPRFVKVMPVDYRRALQEMRNSKIQAHIN</sequence>
<evidence type="ECO:0000256" key="1">
    <source>
        <dbReference type="ARBA" id="ARBA00001917"/>
    </source>
</evidence>
<evidence type="ECO:0000313" key="18">
    <source>
        <dbReference type="EMBL" id="OAD18815.1"/>
    </source>
</evidence>
<dbReference type="EMBL" id="LUTY01003074">
    <property type="protein sequence ID" value="OAD18815.1"/>
    <property type="molecule type" value="Genomic_DNA"/>
</dbReference>
<comment type="cofactor">
    <cofactor evidence="2">
        <name>[3Fe-4S] cluster</name>
        <dbReference type="ChEBI" id="CHEBI:21137"/>
    </cofactor>
</comment>
<comment type="pathway">
    <text evidence="16">Amino-acid biosynthesis.</text>
</comment>
<dbReference type="SUPFAM" id="SSF51395">
    <property type="entry name" value="FMN-linked oxidoreductases"/>
    <property type="match status" value="1"/>
</dbReference>
<keyword evidence="10" id="KW-0315">Glutamine amidotransferase</keyword>
<keyword evidence="7" id="KW-0288">FMN</keyword>
<evidence type="ECO:0000256" key="7">
    <source>
        <dbReference type="ARBA" id="ARBA00022643"/>
    </source>
</evidence>
<keyword evidence="15" id="KW-0003">3Fe-4S</keyword>
<dbReference type="PATRIC" id="fig|1003181.4.peg.7407"/>
<evidence type="ECO:0000256" key="16">
    <source>
        <dbReference type="ARBA" id="ARBA00029440"/>
    </source>
</evidence>
<keyword evidence="11" id="KW-0560">Oxidoreductase</keyword>
<evidence type="ECO:0000256" key="13">
    <source>
        <dbReference type="ARBA" id="ARBA00023014"/>
    </source>
</evidence>
<keyword evidence="13" id="KW-0411">Iron-sulfur</keyword>
<dbReference type="GO" id="GO:0006537">
    <property type="term" value="P:glutamate biosynthetic process"/>
    <property type="evidence" value="ECO:0007669"/>
    <property type="project" value="UniProtKB-KW"/>
</dbReference>
<accession>A0A176RSU0</accession>
<evidence type="ECO:0000256" key="2">
    <source>
        <dbReference type="ARBA" id="ARBA00001927"/>
    </source>
</evidence>
<name>A0A176RSU0_9GAMM</name>
<dbReference type="PANTHER" id="PTHR43100">
    <property type="entry name" value="GLUTAMATE SYNTHASE [NADPH] SMALL CHAIN"/>
    <property type="match status" value="1"/>
</dbReference>
<evidence type="ECO:0000256" key="5">
    <source>
        <dbReference type="ARBA" id="ARBA00022605"/>
    </source>
</evidence>
<keyword evidence="8" id="KW-0479">Metal-binding</keyword>
<dbReference type="InterPro" id="IPR036485">
    <property type="entry name" value="Glu_synth_asu_C_sf"/>
</dbReference>
<keyword evidence="12" id="KW-0408">Iron</keyword>
<evidence type="ECO:0000256" key="14">
    <source>
        <dbReference type="ARBA" id="ARBA00023164"/>
    </source>
</evidence>
<evidence type="ECO:0000256" key="11">
    <source>
        <dbReference type="ARBA" id="ARBA00023002"/>
    </source>
</evidence>
<dbReference type="PANTHER" id="PTHR43100:SF1">
    <property type="entry name" value="GLUTAMATE SYNTHASE [NADPH] SMALL CHAIN"/>
    <property type="match status" value="1"/>
</dbReference>
<comment type="cofactor">
    <cofactor evidence="3">
        <name>FAD</name>
        <dbReference type="ChEBI" id="CHEBI:57692"/>
    </cofactor>
</comment>
<dbReference type="InterPro" id="IPR002489">
    <property type="entry name" value="Glu_synth_asu_C"/>
</dbReference>
<comment type="cofactor">
    <cofactor evidence="1">
        <name>FMN</name>
        <dbReference type="ChEBI" id="CHEBI:58210"/>
    </cofactor>
</comment>
<feature type="domain" description="Glutamate synthase alpha subunit C-terminal" evidence="17">
    <location>
        <begin position="97"/>
        <end position="283"/>
    </location>
</feature>
<evidence type="ECO:0000256" key="8">
    <source>
        <dbReference type="ARBA" id="ARBA00022723"/>
    </source>
</evidence>
<keyword evidence="19" id="KW-1185">Reference proteome</keyword>
<evidence type="ECO:0000256" key="12">
    <source>
        <dbReference type="ARBA" id="ARBA00023004"/>
    </source>
</evidence>
<gene>
    <name evidence="18" type="ORF">THIOM_005579</name>
</gene>
<evidence type="ECO:0000256" key="9">
    <source>
        <dbReference type="ARBA" id="ARBA00022827"/>
    </source>
</evidence>
<evidence type="ECO:0000256" key="3">
    <source>
        <dbReference type="ARBA" id="ARBA00001974"/>
    </source>
</evidence>
<dbReference type="InterPro" id="IPR051394">
    <property type="entry name" value="Glutamate_Synthase"/>
</dbReference>
<dbReference type="InterPro" id="IPR013785">
    <property type="entry name" value="Aldolase_TIM"/>
</dbReference>
<evidence type="ECO:0000256" key="10">
    <source>
        <dbReference type="ARBA" id="ARBA00022962"/>
    </source>
</evidence>
<proteinExistence type="inferred from homology"/>
<comment type="similarity">
    <text evidence="4">Belongs to the glutamate synthase family.</text>
</comment>